<feature type="region of interest" description="Disordered" evidence="1">
    <location>
        <begin position="111"/>
        <end position="191"/>
    </location>
</feature>
<feature type="compositionally biased region" description="Low complexity" evidence="1">
    <location>
        <begin position="149"/>
        <end position="166"/>
    </location>
</feature>
<organism evidence="2 3">
    <name type="scientific">Lymnaea stagnalis</name>
    <name type="common">Great pond snail</name>
    <name type="synonym">Helix stagnalis</name>
    <dbReference type="NCBI Taxonomy" id="6523"/>
    <lineage>
        <taxon>Eukaryota</taxon>
        <taxon>Metazoa</taxon>
        <taxon>Spiralia</taxon>
        <taxon>Lophotrochozoa</taxon>
        <taxon>Mollusca</taxon>
        <taxon>Gastropoda</taxon>
        <taxon>Heterobranchia</taxon>
        <taxon>Euthyneura</taxon>
        <taxon>Panpulmonata</taxon>
        <taxon>Hygrophila</taxon>
        <taxon>Lymnaeoidea</taxon>
        <taxon>Lymnaeidae</taxon>
        <taxon>Lymnaea</taxon>
    </lineage>
</organism>
<evidence type="ECO:0000256" key="1">
    <source>
        <dbReference type="SAM" id="MobiDB-lite"/>
    </source>
</evidence>
<name>A0AAV2HGR9_LYMST</name>
<protein>
    <submittedName>
        <fullName evidence="2">Uncharacterized protein</fullName>
    </submittedName>
</protein>
<evidence type="ECO:0000313" key="3">
    <source>
        <dbReference type="Proteomes" id="UP001497497"/>
    </source>
</evidence>
<dbReference type="AlphaFoldDB" id="A0AAV2HGR9"/>
<evidence type="ECO:0000313" key="2">
    <source>
        <dbReference type="EMBL" id="CAL1533060.1"/>
    </source>
</evidence>
<dbReference type="Proteomes" id="UP001497497">
    <property type="component" value="Unassembled WGS sequence"/>
</dbReference>
<accession>A0AAV2HGR9</accession>
<dbReference type="EMBL" id="CAXITT010000132">
    <property type="protein sequence ID" value="CAL1533060.1"/>
    <property type="molecule type" value="Genomic_DNA"/>
</dbReference>
<sequence>NETTPRKHKSKDKEGTLAPSKPTFKVPVLFATSTGICIEDPGRDCSFDTFKLNPDLDTFEMKGKALDIAYSDYEYGCELFGDTSDYDSSCEIDPYSSSQPVSSRHIHGTFHRTRSMSDPEVNFRSSHDKSTTASREKKKDLSETFGADSGLDLSATAGSSLGSANSRTSGDSRKSFINRKHGANKTDRAATLDNITCERETRKIRGVTNNAIQKENSDNTSASRTNRGINMASVGSVMTHGDPGQG</sequence>
<feature type="compositionally biased region" description="Polar residues" evidence="1">
    <location>
        <begin position="207"/>
        <end position="228"/>
    </location>
</feature>
<reference evidence="2 3" key="1">
    <citation type="submission" date="2024-04" db="EMBL/GenBank/DDBJ databases">
        <authorList>
            <consortium name="Genoscope - CEA"/>
            <person name="William W."/>
        </authorList>
    </citation>
    <scope>NUCLEOTIDE SEQUENCE [LARGE SCALE GENOMIC DNA]</scope>
</reference>
<comment type="caution">
    <text evidence="2">The sequence shown here is derived from an EMBL/GenBank/DDBJ whole genome shotgun (WGS) entry which is preliminary data.</text>
</comment>
<gene>
    <name evidence="2" type="ORF">GSLYS_00007078001</name>
</gene>
<proteinExistence type="predicted"/>
<feature type="non-terminal residue" evidence="2">
    <location>
        <position position="246"/>
    </location>
</feature>
<feature type="compositionally biased region" description="Basic and acidic residues" evidence="1">
    <location>
        <begin position="125"/>
        <end position="142"/>
    </location>
</feature>
<feature type="non-terminal residue" evidence="2">
    <location>
        <position position="1"/>
    </location>
</feature>
<feature type="region of interest" description="Disordered" evidence="1">
    <location>
        <begin position="206"/>
        <end position="246"/>
    </location>
</feature>
<keyword evidence="3" id="KW-1185">Reference proteome</keyword>